<gene>
    <name evidence="3" type="ORF">CTOB1V02_LOCUS6450</name>
</gene>
<evidence type="ECO:0000256" key="2">
    <source>
        <dbReference type="SAM" id="Phobius"/>
    </source>
</evidence>
<keyword evidence="2" id="KW-0812">Transmembrane</keyword>
<dbReference type="EMBL" id="OB661597">
    <property type="protein sequence ID" value="CAD7228569.1"/>
    <property type="molecule type" value="Genomic_DNA"/>
</dbReference>
<dbReference type="AlphaFoldDB" id="A0A7R8WGZ4"/>
<protein>
    <submittedName>
        <fullName evidence="3">Uncharacterized protein</fullName>
    </submittedName>
</protein>
<feature type="region of interest" description="Disordered" evidence="1">
    <location>
        <begin position="1"/>
        <end position="25"/>
    </location>
</feature>
<proteinExistence type="predicted"/>
<feature type="compositionally biased region" description="Basic and acidic residues" evidence="1">
    <location>
        <begin position="16"/>
        <end position="25"/>
    </location>
</feature>
<keyword evidence="2" id="KW-1133">Transmembrane helix</keyword>
<accession>A0A7R8WGZ4</accession>
<keyword evidence="2" id="KW-0472">Membrane</keyword>
<evidence type="ECO:0000256" key="1">
    <source>
        <dbReference type="SAM" id="MobiDB-lite"/>
    </source>
</evidence>
<sequence>MDQSVAEIAPLRGSKRTSDDEKLNEDTEMEFSDHLDEQEISAIGKEVIQASVFLSVIAVAIIGMIYFLCVTYYKVSIPQQAANPNISSPGLSDSTFLHLDRQVQSNIYDDDRNRRPFSSSSCACPCGRRFDPLSDASEPSSASTVDNLPLFFEHLAKQHEIQKSRCSLPQPHKSLIQSEPYAEA</sequence>
<reference evidence="3" key="1">
    <citation type="submission" date="2020-11" db="EMBL/GenBank/DDBJ databases">
        <authorList>
            <person name="Tran Van P."/>
        </authorList>
    </citation>
    <scope>NUCLEOTIDE SEQUENCE</scope>
</reference>
<name>A0A7R8WGZ4_9CRUS</name>
<organism evidence="3">
    <name type="scientific">Cyprideis torosa</name>
    <dbReference type="NCBI Taxonomy" id="163714"/>
    <lineage>
        <taxon>Eukaryota</taxon>
        <taxon>Metazoa</taxon>
        <taxon>Ecdysozoa</taxon>
        <taxon>Arthropoda</taxon>
        <taxon>Crustacea</taxon>
        <taxon>Oligostraca</taxon>
        <taxon>Ostracoda</taxon>
        <taxon>Podocopa</taxon>
        <taxon>Podocopida</taxon>
        <taxon>Cytherocopina</taxon>
        <taxon>Cytheroidea</taxon>
        <taxon>Cytherideidae</taxon>
        <taxon>Cyprideis</taxon>
    </lineage>
</organism>
<evidence type="ECO:0000313" key="3">
    <source>
        <dbReference type="EMBL" id="CAD7228569.1"/>
    </source>
</evidence>
<feature type="transmembrane region" description="Helical" evidence="2">
    <location>
        <begin position="52"/>
        <end position="73"/>
    </location>
</feature>